<dbReference type="InterPro" id="IPR017871">
    <property type="entry name" value="ABC_transporter-like_CS"/>
</dbReference>
<evidence type="ECO:0000256" key="9">
    <source>
        <dbReference type="ARBA" id="ARBA00038388"/>
    </source>
</evidence>
<dbReference type="EMBL" id="AP024412">
    <property type="protein sequence ID" value="BCR35244.1"/>
    <property type="molecule type" value="Genomic_DNA"/>
</dbReference>
<comment type="subcellular location">
    <subcellularLocation>
        <location evidence="1">Cell inner membrane</location>
        <topology evidence="1">Multi-pass membrane protein</topology>
    </subcellularLocation>
</comment>
<dbReference type="KEGG" id="manr:MPAN_001370"/>
<keyword evidence="3" id="KW-1003">Cell membrane</keyword>
<accession>A0A7U9THN4</accession>
<evidence type="ECO:0000256" key="2">
    <source>
        <dbReference type="ARBA" id="ARBA00022448"/>
    </source>
</evidence>
<proteinExistence type="inferred from homology"/>
<keyword evidence="8" id="KW-0472">Membrane</keyword>
<organism evidence="10 11">
    <name type="scientific">Mariniplasma anaerobium</name>
    <dbReference type="NCBI Taxonomy" id="2735436"/>
    <lineage>
        <taxon>Bacteria</taxon>
        <taxon>Bacillati</taxon>
        <taxon>Mycoplasmatota</taxon>
        <taxon>Mollicutes</taxon>
        <taxon>Acholeplasmatales</taxon>
        <taxon>Acholeplasmataceae</taxon>
        <taxon>Mariniplasma</taxon>
    </lineage>
</organism>
<dbReference type="PROSITE" id="PS50893">
    <property type="entry name" value="ABC_TRANSPORTER_2"/>
    <property type="match status" value="1"/>
</dbReference>
<keyword evidence="11" id="KW-1185">Reference proteome</keyword>
<evidence type="ECO:0000256" key="5">
    <source>
        <dbReference type="ARBA" id="ARBA00022741"/>
    </source>
</evidence>
<dbReference type="GO" id="GO:0022857">
    <property type="term" value="F:transmembrane transporter activity"/>
    <property type="evidence" value="ECO:0007669"/>
    <property type="project" value="UniProtKB-ARBA"/>
</dbReference>
<reference evidence="10" key="1">
    <citation type="submission" date="2021-01" db="EMBL/GenBank/DDBJ databases">
        <title>Draft genome sequence of Acholeplasmataceae bacterium strain Mahy22.</title>
        <authorList>
            <person name="Watanabe M."/>
            <person name="Kojima H."/>
            <person name="Fukui M."/>
        </authorList>
    </citation>
    <scope>NUCLEOTIDE SEQUENCE</scope>
    <source>
        <strain evidence="10">Mahy22</strain>
    </source>
</reference>
<evidence type="ECO:0000313" key="11">
    <source>
        <dbReference type="Proteomes" id="UP000620133"/>
    </source>
</evidence>
<dbReference type="Pfam" id="PF00005">
    <property type="entry name" value="ABC_tran"/>
    <property type="match status" value="1"/>
</dbReference>
<dbReference type="Gene3D" id="3.40.50.300">
    <property type="entry name" value="P-loop containing nucleotide triphosphate hydrolases"/>
    <property type="match status" value="1"/>
</dbReference>
<dbReference type="SUPFAM" id="SSF52540">
    <property type="entry name" value="P-loop containing nucleoside triphosphate hydrolases"/>
    <property type="match status" value="1"/>
</dbReference>
<dbReference type="Pfam" id="PF02687">
    <property type="entry name" value="FtsX"/>
    <property type="match status" value="1"/>
</dbReference>
<dbReference type="PANTHER" id="PTHR42798:SF6">
    <property type="entry name" value="CELL DIVISION ATP-BINDING PROTEIN FTSE"/>
    <property type="match status" value="1"/>
</dbReference>
<evidence type="ECO:0000256" key="6">
    <source>
        <dbReference type="ARBA" id="ARBA00022840"/>
    </source>
</evidence>
<sequence>MLQLKNIKKDYVVAGLPIPALSGITLEFQKNEFVSILGASGSGKTTLLNIIGGLDRYTSGDLLVEGKSTKEFSNNDWDAYRNATIGFVFQTYNLISHLSVLDNVEMALRLSGVSSKERKERATKVLVEVGLADHIHKKPNQLSGGQMQRVAIARALVNNPKILLADEPSGALDSKTSIQILKLIKDISKDRLVIMVTHNTELAQNFSDRIVQLVDGRVVEDSRPVHIKKENLNQSKLLNKKTSMSYMTALKTSFKNLLTKKGRTLITAVAGSIGIIGIALVLSISSGMTNYVDDMQSDTLAGFPLTISSVVSTDAFADPAQRMGDLTSIDGSFTDEPIIYSYDEENNTTLHTNIVTDDFLDYLNQMDSELYNSISYTRAISLNIVAETSAGGYTKVVSSQSNNPFTSAGTVLNEIPNSPEFIQSQYDILDGVYPTAYNELVLIVDSQNQIDVSVLESLGISIEEDYTFSDFIGKTFKVIPNDLYYTSSGSTYIPETNYDMLYNSTEAITISIVGILRVSEDASTELLSSGIGYTTFLTDYMIDINLTSDIVVAQEASKTLNVLTGQPFNTQLTYDIVMRTIGGDSAPTGVQIYPVSFDSKDLIKDYLDAYNVGLDEVDSIIYTDLAETISSTISTLISTITIILAAFAGISLVVSSIMIGIITYVSVIERTKEIGIMRSLGARKKDISRIFNAETVLIGFTSGVLGVLIAMVLNIPLNMIINGLIGVTGFSTLTLTSSLSLIVLSTILTLVAGLIPSGIAARKDPVVALRTE</sequence>
<keyword evidence="7" id="KW-1133">Transmembrane helix</keyword>
<dbReference type="InterPro" id="IPR003439">
    <property type="entry name" value="ABC_transporter-like_ATP-bd"/>
</dbReference>
<keyword evidence="6 10" id="KW-0067">ATP-binding</keyword>
<dbReference type="RefSeq" id="WP_176239114.1">
    <property type="nucleotide sequence ID" value="NZ_AP024412.1"/>
</dbReference>
<dbReference type="PANTHER" id="PTHR42798">
    <property type="entry name" value="LIPOPROTEIN-RELEASING SYSTEM ATP-BINDING PROTEIN LOLD"/>
    <property type="match status" value="1"/>
</dbReference>
<evidence type="ECO:0000256" key="4">
    <source>
        <dbReference type="ARBA" id="ARBA00022692"/>
    </source>
</evidence>
<keyword evidence="5" id="KW-0547">Nucleotide-binding</keyword>
<evidence type="ECO:0000256" key="1">
    <source>
        <dbReference type="ARBA" id="ARBA00004429"/>
    </source>
</evidence>
<dbReference type="GO" id="GO:0005524">
    <property type="term" value="F:ATP binding"/>
    <property type="evidence" value="ECO:0007669"/>
    <property type="project" value="UniProtKB-KW"/>
</dbReference>
<dbReference type="InterPro" id="IPR017911">
    <property type="entry name" value="MacB-like_ATP-bd"/>
</dbReference>
<dbReference type="Proteomes" id="UP000620133">
    <property type="component" value="Chromosome"/>
</dbReference>
<evidence type="ECO:0000256" key="8">
    <source>
        <dbReference type="ARBA" id="ARBA00023136"/>
    </source>
</evidence>
<evidence type="ECO:0000256" key="7">
    <source>
        <dbReference type="ARBA" id="ARBA00022989"/>
    </source>
</evidence>
<dbReference type="FunFam" id="3.40.50.300:FF:000032">
    <property type="entry name" value="Export ABC transporter ATP-binding protein"/>
    <property type="match status" value="1"/>
</dbReference>
<keyword evidence="4" id="KW-0812">Transmembrane</keyword>
<protein>
    <submittedName>
        <fullName evidence="10">Sulfate ABC transporter ATP-binding protein</fullName>
    </submittedName>
</protein>
<dbReference type="SMART" id="SM00382">
    <property type="entry name" value="AAA"/>
    <property type="match status" value="1"/>
</dbReference>
<dbReference type="GO" id="GO:0098796">
    <property type="term" value="C:membrane protein complex"/>
    <property type="evidence" value="ECO:0007669"/>
    <property type="project" value="UniProtKB-ARBA"/>
</dbReference>
<dbReference type="CDD" id="cd03255">
    <property type="entry name" value="ABC_MJ0796_LolCDE_FtsE"/>
    <property type="match status" value="1"/>
</dbReference>
<name>A0A7U9THN4_9MOLU</name>
<dbReference type="GO" id="GO:0016887">
    <property type="term" value="F:ATP hydrolysis activity"/>
    <property type="evidence" value="ECO:0007669"/>
    <property type="project" value="InterPro"/>
</dbReference>
<dbReference type="InterPro" id="IPR003593">
    <property type="entry name" value="AAA+_ATPase"/>
</dbReference>
<keyword evidence="2" id="KW-0813">Transport</keyword>
<comment type="similarity">
    <text evidence="9">Belongs to the ABC transporter superfamily. Macrolide exporter (TC 3.A.1.122) family.</text>
</comment>
<gene>
    <name evidence="10" type="ORF">MPAN_001370</name>
</gene>
<dbReference type="InterPro" id="IPR027417">
    <property type="entry name" value="P-loop_NTPase"/>
</dbReference>
<dbReference type="InterPro" id="IPR003838">
    <property type="entry name" value="ABC3_permease_C"/>
</dbReference>
<evidence type="ECO:0000256" key="3">
    <source>
        <dbReference type="ARBA" id="ARBA00022475"/>
    </source>
</evidence>
<evidence type="ECO:0000313" key="10">
    <source>
        <dbReference type="EMBL" id="BCR35244.1"/>
    </source>
</evidence>
<dbReference type="PROSITE" id="PS00211">
    <property type="entry name" value="ABC_TRANSPORTER_1"/>
    <property type="match status" value="1"/>
</dbReference>
<dbReference type="AlphaFoldDB" id="A0A7U9THN4"/>
<dbReference type="GO" id="GO:0005886">
    <property type="term" value="C:plasma membrane"/>
    <property type="evidence" value="ECO:0007669"/>
    <property type="project" value="UniProtKB-SubCell"/>
</dbReference>